<accession>A0A6L7HVS1</accession>
<proteinExistence type="predicted"/>
<evidence type="ECO:0008006" key="3">
    <source>
        <dbReference type="Google" id="ProtNLM"/>
    </source>
</evidence>
<evidence type="ECO:0000313" key="1">
    <source>
        <dbReference type="EMBL" id="MXR67238.1"/>
    </source>
</evidence>
<keyword evidence="2" id="KW-1185">Reference proteome</keyword>
<gene>
    <name evidence="1" type="ORF">GNT65_00865</name>
</gene>
<protein>
    <recommendedName>
        <fullName evidence="3">GRAM domain-containing protein</fullName>
    </recommendedName>
</protein>
<name>A0A6L7HVS1_9GAMM</name>
<dbReference type="EMBL" id="WRPA01000001">
    <property type="protein sequence ID" value="MXR67238.1"/>
    <property type="molecule type" value="Genomic_DNA"/>
</dbReference>
<organism evidence="1 2">
    <name type="scientific">Shewanella insulae</name>
    <dbReference type="NCBI Taxonomy" id="2681496"/>
    <lineage>
        <taxon>Bacteria</taxon>
        <taxon>Pseudomonadati</taxon>
        <taxon>Pseudomonadota</taxon>
        <taxon>Gammaproteobacteria</taxon>
        <taxon>Alteromonadales</taxon>
        <taxon>Shewanellaceae</taxon>
        <taxon>Shewanella</taxon>
    </lineage>
</organism>
<comment type="caution">
    <text evidence="1">The sequence shown here is derived from an EMBL/GenBank/DDBJ whole genome shotgun (WGS) entry which is preliminary data.</text>
</comment>
<reference evidence="1 2" key="1">
    <citation type="submission" date="2019-12" db="EMBL/GenBank/DDBJ databases">
        <title>Shewanella insulae sp. nov., isolated from a tidal flat.</title>
        <authorList>
            <person name="Yoon J.-H."/>
        </authorList>
    </citation>
    <scope>NUCLEOTIDE SEQUENCE [LARGE SCALE GENOMIC DNA]</scope>
    <source>
        <strain evidence="1 2">JBTF-M18</strain>
    </source>
</reference>
<dbReference type="Proteomes" id="UP000474778">
    <property type="component" value="Unassembled WGS sequence"/>
</dbReference>
<sequence>MQMTLSIEAKHQPKSAPATLQKNAIRVDGRLTMSREALDFKSYSSDCLYGPYHLPLKDIVKVETCWGKGAGILPITHDGIQVTLGNGERYQFIVADPDAWIESLSA</sequence>
<evidence type="ECO:0000313" key="2">
    <source>
        <dbReference type="Proteomes" id="UP000474778"/>
    </source>
</evidence>
<dbReference type="AlphaFoldDB" id="A0A6L7HVS1"/>